<organism evidence="4 5">
    <name type="scientific">Solimonas fluminis</name>
    <dbReference type="NCBI Taxonomy" id="2086571"/>
    <lineage>
        <taxon>Bacteria</taxon>
        <taxon>Pseudomonadati</taxon>
        <taxon>Pseudomonadota</taxon>
        <taxon>Gammaproteobacteria</taxon>
        <taxon>Nevskiales</taxon>
        <taxon>Nevskiaceae</taxon>
        <taxon>Solimonas</taxon>
    </lineage>
</organism>
<evidence type="ECO:0000313" key="4">
    <source>
        <dbReference type="EMBL" id="PPE72499.1"/>
    </source>
</evidence>
<dbReference type="AlphaFoldDB" id="A0A2S5TBX6"/>
<evidence type="ECO:0000256" key="1">
    <source>
        <dbReference type="ARBA" id="ARBA00004370"/>
    </source>
</evidence>
<reference evidence="4 5" key="1">
    <citation type="submission" date="2018-02" db="EMBL/GenBank/DDBJ databases">
        <title>Genome sequencing of Solimonas sp. HR-BB.</title>
        <authorList>
            <person name="Lee Y."/>
            <person name="Jeon C.O."/>
        </authorList>
    </citation>
    <scope>NUCLEOTIDE SEQUENCE [LARGE SCALE GENOMIC DNA]</scope>
    <source>
        <strain evidence="4 5">HR-BB</strain>
    </source>
</reference>
<comment type="caution">
    <text evidence="4">The sequence shown here is derived from an EMBL/GenBank/DDBJ whole genome shotgun (WGS) entry which is preliminary data.</text>
</comment>
<accession>A0A2S5TBX6</accession>
<dbReference type="RefSeq" id="WP_104231815.1">
    <property type="nucleotide sequence ID" value="NZ_PSNW01000012.1"/>
</dbReference>
<name>A0A2S5TBX6_9GAMM</name>
<gene>
    <name evidence="4" type="ORF">C3942_18320</name>
</gene>
<dbReference type="PANTHER" id="PTHR35603">
    <property type="match status" value="1"/>
</dbReference>
<protein>
    <recommendedName>
        <fullName evidence="3">Glycine zipper 2TM domain-containing protein</fullName>
    </recommendedName>
</protein>
<dbReference type="Proteomes" id="UP000238220">
    <property type="component" value="Unassembled WGS sequence"/>
</dbReference>
<keyword evidence="2" id="KW-0472">Membrane</keyword>
<evidence type="ECO:0000313" key="5">
    <source>
        <dbReference type="Proteomes" id="UP000238220"/>
    </source>
</evidence>
<evidence type="ECO:0000259" key="3">
    <source>
        <dbReference type="Pfam" id="PF05433"/>
    </source>
</evidence>
<dbReference type="PANTHER" id="PTHR35603:SF2">
    <property type="entry name" value="OUTER MEMBRANE LIPOPROTEIN"/>
    <property type="match status" value="1"/>
</dbReference>
<evidence type="ECO:0000256" key="2">
    <source>
        <dbReference type="ARBA" id="ARBA00023136"/>
    </source>
</evidence>
<dbReference type="OrthoDB" id="9132795at2"/>
<dbReference type="InterPro" id="IPR008816">
    <property type="entry name" value="Gly_zipper_2TM_dom"/>
</dbReference>
<sequence>MNNLTAGIVGGVAAAVVGMSAMVFATRSEQGDAADKDQVAATRTECRTERVVTRKEWGAKSVGGTVLGAAAGGAIGHQFGSGRGQDAATVAGALGGAYVGNKVAKENFPDQEVSYRERCREVPANS</sequence>
<dbReference type="InterPro" id="IPR051407">
    <property type="entry name" value="Bact_OM_lipoprot/Surf_antigen"/>
</dbReference>
<keyword evidence="5" id="KW-1185">Reference proteome</keyword>
<feature type="domain" description="Glycine zipper 2TM" evidence="3">
    <location>
        <begin position="63"/>
        <end position="103"/>
    </location>
</feature>
<dbReference type="Pfam" id="PF05433">
    <property type="entry name" value="Rick_17kDa_Anti"/>
    <property type="match status" value="1"/>
</dbReference>
<dbReference type="EMBL" id="PSNW01000012">
    <property type="protein sequence ID" value="PPE72499.1"/>
    <property type="molecule type" value="Genomic_DNA"/>
</dbReference>
<proteinExistence type="predicted"/>
<comment type="subcellular location">
    <subcellularLocation>
        <location evidence="1">Membrane</location>
    </subcellularLocation>
</comment>
<dbReference type="GO" id="GO:0019867">
    <property type="term" value="C:outer membrane"/>
    <property type="evidence" value="ECO:0007669"/>
    <property type="project" value="InterPro"/>
</dbReference>